<dbReference type="OrthoDB" id="5573898at2759"/>
<feature type="compositionally biased region" description="Pro residues" evidence="16">
    <location>
        <begin position="10"/>
        <end position="20"/>
    </location>
</feature>
<dbReference type="InterPro" id="IPR013964">
    <property type="entry name" value="DASH_Ask1"/>
</dbReference>
<proteinExistence type="inferred from homology"/>
<dbReference type="OMA" id="FWTTFYE"/>
<keyword evidence="18" id="KW-1185">Reference proteome</keyword>
<evidence type="ECO:0000256" key="8">
    <source>
        <dbReference type="ARBA" id="ARBA00022618"/>
    </source>
</evidence>
<keyword evidence="12" id="KW-0206">Cytoskeleton</keyword>
<keyword evidence="9" id="KW-0493">Microtubule</keyword>
<evidence type="ECO:0000256" key="14">
    <source>
        <dbReference type="ARBA" id="ARBA00023306"/>
    </source>
</evidence>
<evidence type="ECO:0000256" key="3">
    <source>
        <dbReference type="ARBA" id="ARBA00004629"/>
    </source>
</evidence>
<feature type="region of interest" description="Disordered" evidence="16">
    <location>
        <begin position="421"/>
        <end position="448"/>
    </location>
</feature>
<keyword evidence="14" id="KW-0131">Cell cycle</keyword>
<evidence type="ECO:0000256" key="6">
    <source>
        <dbReference type="ARBA" id="ARBA00022454"/>
    </source>
</evidence>
<evidence type="ECO:0000256" key="11">
    <source>
        <dbReference type="ARBA" id="ARBA00022838"/>
    </source>
</evidence>
<reference evidence="18" key="1">
    <citation type="submission" date="2014-04" db="EMBL/GenBank/DDBJ databases">
        <title>Evolutionary Origins and Diversification of the Mycorrhizal Mutualists.</title>
        <authorList>
            <consortium name="DOE Joint Genome Institute"/>
            <consortium name="Mycorrhizal Genomics Consortium"/>
            <person name="Kohler A."/>
            <person name="Kuo A."/>
            <person name="Nagy L.G."/>
            <person name="Floudas D."/>
            <person name="Copeland A."/>
            <person name="Barry K.W."/>
            <person name="Cichocki N."/>
            <person name="Veneault-Fourrey C."/>
            <person name="LaButti K."/>
            <person name="Lindquist E.A."/>
            <person name="Lipzen A."/>
            <person name="Lundell T."/>
            <person name="Morin E."/>
            <person name="Murat C."/>
            <person name="Riley R."/>
            <person name="Ohm R."/>
            <person name="Sun H."/>
            <person name="Tunlid A."/>
            <person name="Henrissat B."/>
            <person name="Grigoriev I.V."/>
            <person name="Hibbett D.S."/>
            <person name="Martin F."/>
        </authorList>
    </citation>
    <scope>NUCLEOTIDE SEQUENCE [LARGE SCALE GENOMIC DNA]</scope>
    <source>
        <strain evidence="18">FD-334 SS-4</strain>
    </source>
</reference>
<evidence type="ECO:0000256" key="15">
    <source>
        <dbReference type="ARBA" id="ARBA00023328"/>
    </source>
</evidence>
<keyword evidence="15" id="KW-0137">Centromere</keyword>
<evidence type="ECO:0000256" key="4">
    <source>
        <dbReference type="ARBA" id="ARBA00010731"/>
    </source>
</evidence>
<name>A0A0D2LKV5_HYPSF</name>
<dbReference type="GO" id="GO:0044732">
    <property type="term" value="C:mitotic spindle pole body"/>
    <property type="evidence" value="ECO:0007669"/>
    <property type="project" value="TreeGrafter"/>
</dbReference>
<dbReference type="PANTHER" id="PTHR28200">
    <property type="entry name" value="DASH COMPLEX SUBUNIT ASK1"/>
    <property type="match status" value="1"/>
</dbReference>
<keyword evidence="11" id="KW-0995">Kinetochore</keyword>
<keyword evidence="10" id="KW-0498">Mitosis</keyword>
<dbReference type="PANTHER" id="PTHR28200:SF1">
    <property type="entry name" value="DASH COMPLEX SUBUNIT ASK1"/>
    <property type="match status" value="1"/>
</dbReference>
<dbReference type="Pfam" id="PF08655">
    <property type="entry name" value="DASH_Ask1"/>
    <property type="match status" value="1"/>
</dbReference>
<evidence type="ECO:0000256" key="12">
    <source>
        <dbReference type="ARBA" id="ARBA00023212"/>
    </source>
</evidence>
<dbReference type="GO" id="GO:0008608">
    <property type="term" value="P:attachment of spindle microtubules to kinetochore"/>
    <property type="evidence" value="ECO:0007669"/>
    <property type="project" value="InterPro"/>
</dbReference>
<feature type="region of interest" description="Disordered" evidence="16">
    <location>
        <begin position="110"/>
        <end position="144"/>
    </location>
</feature>
<evidence type="ECO:0000256" key="16">
    <source>
        <dbReference type="SAM" id="MobiDB-lite"/>
    </source>
</evidence>
<dbReference type="AlphaFoldDB" id="A0A0D2LKV5"/>
<evidence type="ECO:0000256" key="1">
    <source>
        <dbReference type="ARBA" id="ARBA00004123"/>
    </source>
</evidence>
<dbReference type="STRING" id="945553.A0A0D2LKV5"/>
<feature type="region of interest" description="Disordered" evidence="16">
    <location>
        <begin position="594"/>
        <end position="628"/>
    </location>
</feature>
<dbReference type="GO" id="GO:0005874">
    <property type="term" value="C:microtubule"/>
    <property type="evidence" value="ECO:0007669"/>
    <property type="project" value="UniProtKB-KW"/>
</dbReference>
<keyword evidence="8" id="KW-0132">Cell division</keyword>
<evidence type="ECO:0000256" key="13">
    <source>
        <dbReference type="ARBA" id="ARBA00023242"/>
    </source>
</evidence>
<evidence type="ECO:0000256" key="10">
    <source>
        <dbReference type="ARBA" id="ARBA00022776"/>
    </source>
</evidence>
<comment type="similarity">
    <text evidence="4">Belongs to the DASH complex ASK1 family.</text>
</comment>
<accession>A0A0D2LKV5</accession>
<evidence type="ECO:0000256" key="5">
    <source>
        <dbReference type="ARBA" id="ARBA00014520"/>
    </source>
</evidence>
<evidence type="ECO:0000313" key="17">
    <source>
        <dbReference type="EMBL" id="KJA28437.1"/>
    </source>
</evidence>
<sequence>MSSNRTQITPNPPRWKPNPDPASIVVPGLDTDASVTDQIEQIEQLITIKLQNIDENFSKIHNALANKLLPAVKRYAVGTEPVREAAKFWTSFYEQAAQIRIPTFDDYSTVNENTSEREDAETSSQEHADTTVQYRTRTDQDEYGASTVNSETSFLPGQGAFSSTPAISRAATSNNDSYANQPSEHPSWTHSLESPLVRLNREINNLSTETADESLLPPPQSVGRSAPDFNASVESTFKHDVSVLPASEKGKGKDTSHPLLRNVLRHNLYSTNDSSSFDSKKVSPLKFRAKPKTPIIDKSRNPYLPEQASPAEWSGIVDLRDPSILTPKRIARPAKMAAATPYDDDDSFDGLPPGMSPPVLMSPARPPRSSAELGLLKLGQTPARDATARIQRDLIRDAQLKSGGNKSDSRLYGRKGYYESSTSLSTAMTPPSLSRYNRGNEYSTDSNITKDSSLESMIRHIRNDIRPDAGTTSASSASVLRVRSQALEQIHVSAAGLRVDQPQAQPCSPALSELATPMYNPVQPQHDDLDSDSDSLDIDEINNTAHPSAAFLMASQGGQFNDDNSFGSSNNSSDSLGDEDIIGAAGIVPVHPFAQSGPVVEDDGFDDDDSESFDGFETQPGAALGSSEYQDETVFGLAPAGRMASGGDLRMLGDDLDTAVIDRRLGFHRPEEQSPTPNLWAPR</sequence>
<feature type="compositionally biased region" description="Acidic residues" evidence="16">
    <location>
        <begin position="600"/>
        <end position="614"/>
    </location>
</feature>
<dbReference type="EMBL" id="KN817521">
    <property type="protein sequence ID" value="KJA28437.1"/>
    <property type="molecule type" value="Genomic_DNA"/>
</dbReference>
<comment type="subcellular location">
    <subcellularLocation>
        <location evidence="3">Chromosome</location>
        <location evidence="3">Centromere</location>
        <location evidence="3">Kinetochore</location>
    </subcellularLocation>
    <subcellularLocation>
        <location evidence="2">Cytoplasm</location>
        <location evidence="2">Cytoskeleton</location>
        <location evidence="2">Spindle</location>
    </subcellularLocation>
    <subcellularLocation>
        <location evidence="1">Nucleus</location>
    </subcellularLocation>
</comment>
<keyword evidence="6" id="KW-0158">Chromosome</keyword>
<evidence type="ECO:0000256" key="7">
    <source>
        <dbReference type="ARBA" id="ARBA00022490"/>
    </source>
</evidence>
<dbReference type="GO" id="GO:0072686">
    <property type="term" value="C:mitotic spindle"/>
    <property type="evidence" value="ECO:0007669"/>
    <property type="project" value="InterPro"/>
</dbReference>
<evidence type="ECO:0000313" key="18">
    <source>
        <dbReference type="Proteomes" id="UP000054270"/>
    </source>
</evidence>
<keyword evidence="13" id="KW-0539">Nucleus</keyword>
<dbReference type="Proteomes" id="UP000054270">
    <property type="component" value="Unassembled WGS sequence"/>
</dbReference>
<keyword evidence="7" id="KW-0963">Cytoplasm</keyword>
<dbReference type="GO" id="GO:0051301">
    <property type="term" value="P:cell division"/>
    <property type="evidence" value="ECO:0007669"/>
    <property type="project" value="UniProtKB-KW"/>
</dbReference>
<evidence type="ECO:0000256" key="9">
    <source>
        <dbReference type="ARBA" id="ARBA00022701"/>
    </source>
</evidence>
<feature type="region of interest" description="Disordered" evidence="16">
    <location>
        <begin position="1"/>
        <end position="21"/>
    </location>
</feature>
<protein>
    <recommendedName>
        <fullName evidence="5">DASH complex subunit ASK1</fullName>
    </recommendedName>
</protein>
<organism evidence="17 18">
    <name type="scientific">Hypholoma sublateritium (strain FD-334 SS-4)</name>
    <dbReference type="NCBI Taxonomy" id="945553"/>
    <lineage>
        <taxon>Eukaryota</taxon>
        <taxon>Fungi</taxon>
        <taxon>Dikarya</taxon>
        <taxon>Basidiomycota</taxon>
        <taxon>Agaricomycotina</taxon>
        <taxon>Agaricomycetes</taxon>
        <taxon>Agaricomycetidae</taxon>
        <taxon>Agaricales</taxon>
        <taxon>Agaricineae</taxon>
        <taxon>Strophariaceae</taxon>
        <taxon>Hypholoma</taxon>
    </lineage>
</organism>
<dbReference type="GO" id="GO:0042729">
    <property type="term" value="C:DASH complex"/>
    <property type="evidence" value="ECO:0007669"/>
    <property type="project" value="InterPro"/>
</dbReference>
<evidence type="ECO:0000256" key="2">
    <source>
        <dbReference type="ARBA" id="ARBA00004186"/>
    </source>
</evidence>
<gene>
    <name evidence="17" type="ORF">HYPSUDRAFT_129575</name>
</gene>